<dbReference type="PROSITE" id="PS00135">
    <property type="entry name" value="TRYPSIN_SER"/>
    <property type="match status" value="1"/>
</dbReference>
<dbReference type="FunCoup" id="A0A3Q1FW05">
    <property type="interactions" value="6"/>
</dbReference>
<keyword evidence="2 10" id="KW-0645">Protease</keyword>
<dbReference type="CDD" id="cd00190">
    <property type="entry name" value="Tryp_SPc"/>
    <property type="match status" value="1"/>
</dbReference>
<dbReference type="GeneTree" id="ENSGT01030000234551"/>
<evidence type="ECO:0000256" key="3">
    <source>
        <dbReference type="ARBA" id="ARBA00022729"/>
    </source>
</evidence>
<evidence type="ECO:0000313" key="12">
    <source>
        <dbReference type="Ensembl" id="ENSAPOP00000022531.1"/>
    </source>
</evidence>
<evidence type="ECO:0000313" key="13">
    <source>
        <dbReference type="Proteomes" id="UP000257200"/>
    </source>
</evidence>
<evidence type="ECO:0000256" key="6">
    <source>
        <dbReference type="ARBA" id="ARBA00023145"/>
    </source>
</evidence>
<dbReference type="InParanoid" id="A0A3Q1FW05"/>
<dbReference type="PANTHER" id="PTHR24271">
    <property type="entry name" value="KALLIKREIN-RELATED"/>
    <property type="match status" value="1"/>
</dbReference>
<evidence type="ECO:0000256" key="1">
    <source>
        <dbReference type="ARBA" id="ARBA00004239"/>
    </source>
</evidence>
<sequence length="260" mass="28465">MSHCSSVAQQDSDLTMFINCKLPTLTLVLTLCGQVHSGGIIGGHEAKPHSRPYMALLELKVPDKPDGHCGGFLLNEDFVMTAAHCQAESYKVFLGLHSYFDVNGIQELPVGKTFPHKDYDGKHYKNDIMLLQLSSKAKFNEHVKPIALAAEDNGHLPKLCSVSGWGKINDEHVSLKLLELNVTLTNNSHCAGEKLYCSEGPTGPGKGDSGGPLVCEDGKAYGLVSCSKKPDPDGSMVYRYTKIPEYKEWLDNIMKPKGKF</sequence>
<dbReference type="Pfam" id="PF00089">
    <property type="entry name" value="Trypsin"/>
    <property type="match status" value="1"/>
</dbReference>
<dbReference type="SMART" id="SM00020">
    <property type="entry name" value="Tryp_SPc"/>
    <property type="match status" value="1"/>
</dbReference>
<evidence type="ECO:0000256" key="9">
    <source>
        <dbReference type="ARBA" id="ARBA00038868"/>
    </source>
</evidence>
<name>A0A3Q1FW05_9TELE</name>
<evidence type="ECO:0000256" key="2">
    <source>
        <dbReference type="ARBA" id="ARBA00022670"/>
    </source>
</evidence>
<comment type="catalytic activity">
    <reaction evidence="8">
        <text>Preferential cleavage: Arg-|-Xaa, Lys-|-Xaa.</text>
        <dbReference type="EC" id="3.4.21.4"/>
    </reaction>
</comment>
<dbReference type="SUPFAM" id="SSF50494">
    <property type="entry name" value="Trypsin-like serine proteases"/>
    <property type="match status" value="1"/>
</dbReference>
<dbReference type="InterPro" id="IPR001314">
    <property type="entry name" value="Peptidase_S1A"/>
</dbReference>
<evidence type="ECO:0000256" key="4">
    <source>
        <dbReference type="ARBA" id="ARBA00022801"/>
    </source>
</evidence>
<reference evidence="12" key="1">
    <citation type="submission" date="2025-08" db="UniProtKB">
        <authorList>
            <consortium name="Ensembl"/>
        </authorList>
    </citation>
    <scope>IDENTIFICATION</scope>
</reference>
<dbReference type="STRING" id="80966.ENSAPOP00000022531"/>
<keyword evidence="7" id="KW-1015">Disulfide bond</keyword>
<dbReference type="AlphaFoldDB" id="A0A3Q1FW05"/>
<keyword evidence="4 10" id="KW-0378">Hydrolase</keyword>
<dbReference type="Proteomes" id="UP000257200">
    <property type="component" value="Unplaced"/>
</dbReference>
<dbReference type="EC" id="3.4.21.4" evidence="9"/>
<dbReference type="PANTHER" id="PTHR24271:SF81">
    <property type="entry name" value="GRANZYME B"/>
    <property type="match status" value="1"/>
</dbReference>
<evidence type="ECO:0000259" key="11">
    <source>
        <dbReference type="PROSITE" id="PS50240"/>
    </source>
</evidence>
<evidence type="ECO:0000256" key="7">
    <source>
        <dbReference type="ARBA" id="ARBA00023157"/>
    </source>
</evidence>
<dbReference type="GO" id="GO:0005576">
    <property type="term" value="C:extracellular region"/>
    <property type="evidence" value="ECO:0007669"/>
    <property type="project" value="UniProtKB-SubCell"/>
</dbReference>
<dbReference type="GO" id="GO:0004252">
    <property type="term" value="F:serine-type endopeptidase activity"/>
    <property type="evidence" value="ECO:0007669"/>
    <property type="project" value="UniProtKB-EC"/>
</dbReference>
<dbReference type="Ensembl" id="ENSAPOT00000013535.1">
    <property type="protein sequence ID" value="ENSAPOP00000022531.1"/>
    <property type="gene ID" value="ENSAPOG00000003777.1"/>
</dbReference>
<feature type="domain" description="Peptidase S1" evidence="11">
    <location>
        <begin position="40"/>
        <end position="255"/>
    </location>
</feature>
<dbReference type="GO" id="GO:0006508">
    <property type="term" value="P:proteolysis"/>
    <property type="evidence" value="ECO:0007669"/>
    <property type="project" value="UniProtKB-KW"/>
</dbReference>
<dbReference type="PROSITE" id="PS00134">
    <property type="entry name" value="TRYPSIN_HIS"/>
    <property type="match status" value="1"/>
</dbReference>
<dbReference type="InterPro" id="IPR001254">
    <property type="entry name" value="Trypsin_dom"/>
</dbReference>
<dbReference type="InterPro" id="IPR033116">
    <property type="entry name" value="TRYPSIN_SER"/>
</dbReference>
<organism evidence="12 13">
    <name type="scientific">Acanthochromis polyacanthus</name>
    <name type="common">spiny chromis</name>
    <dbReference type="NCBI Taxonomy" id="80966"/>
    <lineage>
        <taxon>Eukaryota</taxon>
        <taxon>Metazoa</taxon>
        <taxon>Chordata</taxon>
        <taxon>Craniata</taxon>
        <taxon>Vertebrata</taxon>
        <taxon>Euteleostomi</taxon>
        <taxon>Actinopterygii</taxon>
        <taxon>Neopterygii</taxon>
        <taxon>Teleostei</taxon>
        <taxon>Neoteleostei</taxon>
        <taxon>Acanthomorphata</taxon>
        <taxon>Ovalentaria</taxon>
        <taxon>Pomacentridae</taxon>
        <taxon>Acanthochromis</taxon>
    </lineage>
</organism>
<keyword evidence="5 10" id="KW-0720">Serine protease</keyword>
<dbReference type="InterPro" id="IPR018114">
    <property type="entry name" value="TRYPSIN_HIS"/>
</dbReference>
<dbReference type="InterPro" id="IPR043504">
    <property type="entry name" value="Peptidase_S1_PA_chymotrypsin"/>
</dbReference>
<dbReference type="PRINTS" id="PR00722">
    <property type="entry name" value="CHYMOTRYPSIN"/>
</dbReference>
<reference evidence="12" key="2">
    <citation type="submission" date="2025-09" db="UniProtKB">
        <authorList>
            <consortium name="Ensembl"/>
        </authorList>
    </citation>
    <scope>IDENTIFICATION</scope>
</reference>
<keyword evidence="13" id="KW-1185">Reference proteome</keyword>
<keyword evidence="6" id="KW-0865">Zymogen</keyword>
<keyword evidence="3" id="KW-0732">Signal</keyword>
<evidence type="ECO:0000256" key="5">
    <source>
        <dbReference type="ARBA" id="ARBA00022825"/>
    </source>
</evidence>
<accession>A0A3Q1FW05</accession>
<evidence type="ECO:0000256" key="10">
    <source>
        <dbReference type="RuleBase" id="RU363034"/>
    </source>
</evidence>
<protein>
    <recommendedName>
        <fullName evidence="9">trypsin</fullName>
        <ecNumber evidence="9">3.4.21.4</ecNumber>
    </recommendedName>
</protein>
<dbReference type="FunFam" id="2.40.10.10:FF:000005">
    <property type="entry name" value="Serine protease 37"/>
    <property type="match status" value="1"/>
</dbReference>
<dbReference type="PROSITE" id="PS50240">
    <property type="entry name" value="TRYPSIN_DOM"/>
    <property type="match status" value="1"/>
</dbReference>
<dbReference type="InterPro" id="IPR009003">
    <property type="entry name" value="Peptidase_S1_PA"/>
</dbReference>
<evidence type="ECO:0000256" key="8">
    <source>
        <dbReference type="ARBA" id="ARBA00036320"/>
    </source>
</evidence>
<dbReference type="Gene3D" id="2.40.10.10">
    <property type="entry name" value="Trypsin-like serine proteases"/>
    <property type="match status" value="2"/>
</dbReference>
<proteinExistence type="predicted"/>
<comment type="subcellular location">
    <subcellularLocation>
        <location evidence="1">Secreted</location>
        <location evidence="1">Extracellular space</location>
    </subcellularLocation>
</comment>